<dbReference type="RefSeq" id="WP_214388002.1">
    <property type="nucleotide sequence ID" value="NZ_JAFLWW010000002.1"/>
</dbReference>
<keyword evidence="2" id="KW-1185">Reference proteome</keyword>
<accession>A0A9X1D587</accession>
<reference evidence="1" key="1">
    <citation type="journal article" date="2021" name="Microorganisms">
        <title>Phylogenomic Reconstruction and Metabolic Potential of the Genus Aminobacter.</title>
        <authorList>
            <person name="Artuso I."/>
            <person name="Turrini P."/>
            <person name="Pirolo M."/>
            <person name="Lugli G.A."/>
            <person name="Ventura M."/>
            <person name="Visca P."/>
        </authorList>
    </citation>
    <scope>NUCLEOTIDE SEQUENCE</scope>
    <source>
        <strain evidence="1">LMG 26462</strain>
    </source>
</reference>
<sequence length="73" mass="8448">MKPISSILAEDETTRWKLVFNMDKRHVYVGTGRPPYKRLSIDELLASEPRDTLQRQARDKLMSKILDAICMLG</sequence>
<organism evidence="1 2">
    <name type="scientific">Aminobacter anthyllidis</name>
    <dbReference type="NCBI Taxonomy" id="1035067"/>
    <lineage>
        <taxon>Bacteria</taxon>
        <taxon>Pseudomonadati</taxon>
        <taxon>Pseudomonadota</taxon>
        <taxon>Alphaproteobacteria</taxon>
        <taxon>Hyphomicrobiales</taxon>
        <taxon>Phyllobacteriaceae</taxon>
        <taxon>Aminobacter</taxon>
    </lineage>
</organism>
<protein>
    <submittedName>
        <fullName evidence="1">Uncharacterized protein</fullName>
    </submittedName>
</protein>
<proteinExistence type="predicted"/>
<comment type="caution">
    <text evidence="1">The sequence shown here is derived from an EMBL/GenBank/DDBJ whole genome shotgun (WGS) entry which is preliminary data.</text>
</comment>
<evidence type="ECO:0000313" key="2">
    <source>
        <dbReference type="Proteomes" id="UP001138921"/>
    </source>
</evidence>
<dbReference type="AlphaFoldDB" id="A0A9X1D587"/>
<reference evidence="1" key="2">
    <citation type="submission" date="2021-03" db="EMBL/GenBank/DDBJ databases">
        <authorList>
            <person name="Artuso I."/>
            <person name="Turrini P."/>
            <person name="Pirolo M."/>
            <person name="Lugli G.A."/>
            <person name="Ventura M."/>
            <person name="Visca P."/>
        </authorList>
    </citation>
    <scope>NUCLEOTIDE SEQUENCE</scope>
    <source>
        <strain evidence="1">LMG 26462</strain>
    </source>
</reference>
<name>A0A9X1D587_9HYPH</name>
<evidence type="ECO:0000313" key="1">
    <source>
        <dbReference type="EMBL" id="MBT1155716.1"/>
    </source>
</evidence>
<dbReference type="Proteomes" id="UP001138921">
    <property type="component" value="Unassembled WGS sequence"/>
</dbReference>
<gene>
    <name evidence="1" type="ORF">J1C56_08940</name>
</gene>
<dbReference type="EMBL" id="JAFLWW010000002">
    <property type="protein sequence ID" value="MBT1155716.1"/>
    <property type="molecule type" value="Genomic_DNA"/>
</dbReference>